<dbReference type="Pfam" id="PF00856">
    <property type="entry name" value="SET"/>
    <property type="match status" value="1"/>
</dbReference>
<dbReference type="InterPro" id="IPR001214">
    <property type="entry name" value="SET_dom"/>
</dbReference>
<evidence type="ECO:0000313" key="2">
    <source>
        <dbReference type="EMBL" id="OAY50060.1"/>
    </source>
</evidence>
<dbReference type="PANTHER" id="PTHR47643">
    <property type="entry name" value="TPR DOMAIN PROTEIN (AFU_ORTHOLOGUE AFUA_5G12710)"/>
    <property type="match status" value="1"/>
</dbReference>
<dbReference type="Gramene" id="Manes.05G105000.1.v8.1">
    <property type="protein sequence ID" value="Manes.05G105000.1.v8.1.CDS"/>
    <property type="gene ID" value="Manes.05G105000.v8.1"/>
</dbReference>
<dbReference type="CDD" id="cd20071">
    <property type="entry name" value="SET_SMYD"/>
    <property type="match status" value="1"/>
</dbReference>
<keyword evidence="3" id="KW-1185">Reference proteome</keyword>
<dbReference type="Gene3D" id="2.170.270.10">
    <property type="entry name" value="SET domain"/>
    <property type="match status" value="1"/>
</dbReference>
<sequence length="252" mass="28664">TPEMSLFKPETDEISSKTNKELDKVKMMSILDVNALVKDSVSAKVLGKNEDYYGVGLWVLASFINHSCNPNARRLHVGDYVLVHASRDVKTGEGITFAYFGVLLPLEKRREMSRTWGFQCHCKRCKFEEQFCSKQEIKEIEMGLQRGLDAVCAVFRKREGYLRASFWAAYCETHGSEKVVKRWRRRLPAVDVVVDSAAEATGSDERIVKVLIEGLNRSDNLMEMERVMRLGRGICCKVVKKQAIKSLLGISY</sequence>
<evidence type="ECO:0000313" key="3">
    <source>
        <dbReference type="Proteomes" id="UP000091857"/>
    </source>
</evidence>
<comment type="caution">
    <text evidence="2">The sequence shown here is derived from an EMBL/GenBank/DDBJ whole genome shotgun (WGS) entry which is preliminary data.</text>
</comment>
<reference evidence="3" key="1">
    <citation type="journal article" date="2016" name="Nat. Biotechnol.">
        <title>Sequencing wild and cultivated cassava and related species reveals extensive interspecific hybridization and genetic diversity.</title>
        <authorList>
            <person name="Bredeson J.V."/>
            <person name="Lyons J.B."/>
            <person name="Prochnik S.E."/>
            <person name="Wu G.A."/>
            <person name="Ha C.M."/>
            <person name="Edsinger-Gonzales E."/>
            <person name="Grimwood J."/>
            <person name="Schmutz J."/>
            <person name="Rabbi I.Y."/>
            <person name="Egesi C."/>
            <person name="Nauluvula P."/>
            <person name="Lebot V."/>
            <person name="Ndunguru J."/>
            <person name="Mkamilo G."/>
            <person name="Bart R.S."/>
            <person name="Setter T.L."/>
            <person name="Gleadow R.M."/>
            <person name="Kulakow P."/>
            <person name="Ferguson M.E."/>
            <person name="Rounsley S."/>
            <person name="Rokhsar D.S."/>
        </authorList>
    </citation>
    <scope>NUCLEOTIDE SEQUENCE [LARGE SCALE GENOMIC DNA]</scope>
    <source>
        <strain evidence="3">cv. AM560-2</strain>
    </source>
</reference>
<protein>
    <recommendedName>
        <fullName evidence="1">SET domain-containing protein</fullName>
    </recommendedName>
</protein>
<dbReference type="Proteomes" id="UP000091857">
    <property type="component" value="Chromosome 5"/>
</dbReference>
<dbReference type="InterPro" id="IPR053209">
    <property type="entry name" value="Gramillin-biosynth_MTr"/>
</dbReference>
<proteinExistence type="predicted"/>
<dbReference type="InterPro" id="IPR046341">
    <property type="entry name" value="SET_dom_sf"/>
</dbReference>
<dbReference type="SUPFAM" id="SSF82199">
    <property type="entry name" value="SET domain"/>
    <property type="match status" value="1"/>
</dbReference>
<feature type="non-terminal residue" evidence="2">
    <location>
        <position position="252"/>
    </location>
</feature>
<dbReference type="STRING" id="3983.A0A2C9VV29"/>
<dbReference type="AlphaFoldDB" id="A0A2C9VV29"/>
<dbReference type="EMBL" id="CM004391">
    <property type="protein sequence ID" value="OAY50060.1"/>
    <property type="molecule type" value="Genomic_DNA"/>
</dbReference>
<dbReference type="PANTHER" id="PTHR47643:SF2">
    <property type="entry name" value="TPR DOMAIN PROTEIN (AFU_ORTHOLOGUE AFUA_5G12710)"/>
    <property type="match status" value="1"/>
</dbReference>
<feature type="domain" description="SET" evidence="1">
    <location>
        <begin position="30"/>
        <end position="99"/>
    </location>
</feature>
<organism evidence="2 3">
    <name type="scientific">Manihot esculenta</name>
    <name type="common">Cassava</name>
    <name type="synonym">Jatropha manihot</name>
    <dbReference type="NCBI Taxonomy" id="3983"/>
    <lineage>
        <taxon>Eukaryota</taxon>
        <taxon>Viridiplantae</taxon>
        <taxon>Streptophyta</taxon>
        <taxon>Embryophyta</taxon>
        <taxon>Tracheophyta</taxon>
        <taxon>Spermatophyta</taxon>
        <taxon>Magnoliopsida</taxon>
        <taxon>eudicotyledons</taxon>
        <taxon>Gunneridae</taxon>
        <taxon>Pentapetalae</taxon>
        <taxon>rosids</taxon>
        <taxon>fabids</taxon>
        <taxon>Malpighiales</taxon>
        <taxon>Euphorbiaceae</taxon>
        <taxon>Crotonoideae</taxon>
        <taxon>Manihoteae</taxon>
        <taxon>Manihot</taxon>
    </lineage>
</organism>
<accession>A0A2C9VV29</accession>
<name>A0A2C9VV29_MANES</name>
<evidence type="ECO:0000259" key="1">
    <source>
        <dbReference type="Pfam" id="PF00856"/>
    </source>
</evidence>
<gene>
    <name evidence="2" type="ORF">MANES_05G105000v8</name>
</gene>